<reference evidence="2" key="1">
    <citation type="submission" date="2021-02" db="EMBL/GenBank/DDBJ databases">
        <authorList>
            <person name="Nowell W R."/>
        </authorList>
    </citation>
    <scope>NUCLEOTIDE SEQUENCE</scope>
</reference>
<dbReference type="EMBL" id="CAJOBA010096067">
    <property type="protein sequence ID" value="CAF4503470.1"/>
    <property type="molecule type" value="Genomic_DNA"/>
</dbReference>
<sequence length="42" mass="4906">ALYVLMGLSLMAMCFNLMQEEVRAKFRRLGNKLGIIDDPNFW</sequence>
<dbReference type="Proteomes" id="UP000677228">
    <property type="component" value="Unassembled WGS sequence"/>
</dbReference>
<protein>
    <submittedName>
        <fullName evidence="2">Uncharacterized protein</fullName>
    </submittedName>
</protein>
<dbReference type="Gene3D" id="1.10.287.70">
    <property type="match status" value="1"/>
</dbReference>
<accession>A0A8S2XKD9</accession>
<proteinExistence type="predicted"/>
<feature type="non-terminal residue" evidence="2">
    <location>
        <position position="1"/>
    </location>
</feature>
<evidence type="ECO:0000313" key="1">
    <source>
        <dbReference type="EMBL" id="CAF1653528.1"/>
    </source>
</evidence>
<organism evidence="2 3">
    <name type="scientific">Didymodactylos carnosus</name>
    <dbReference type="NCBI Taxonomy" id="1234261"/>
    <lineage>
        <taxon>Eukaryota</taxon>
        <taxon>Metazoa</taxon>
        <taxon>Spiralia</taxon>
        <taxon>Gnathifera</taxon>
        <taxon>Rotifera</taxon>
        <taxon>Eurotatoria</taxon>
        <taxon>Bdelloidea</taxon>
        <taxon>Philodinida</taxon>
        <taxon>Philodinidae</taxon>
        <taxon>Didymodactylos</taxon>
    </lineage>
</organism>
<name>A0A8S2XKD9_9BILA</name>
<gene>
    <name evidence="1" type="ORF">OVA965_LOCUS44953</name>
    <name evidence="2" type="ORF">TMI583_LOCUS48053</name>
</gene>
<dbReference type="EMBL" id="CAJNOK010067130">
    <property type="protein sequence ID" value="CAF1653528.1"/>
    <property type="molecule type" value="Genomic_DNA"/>
</dbReference>
<evidence type="ECO:0000313" key="2">
    <source>
        <dbReference type="EMBL" id="CAF4503470.1"/>
    </source>
</evidence>
<evidence type="ECO:0000313" key="3">
    <source>
        <dbReference type="Proteomes" id="UP000682733"/>
    </source>
</evidence>
<comment type="caution">
    <text evidence="2">The sequence shown here is derived from an EMBL/GenBank/DDBJ whole genome shotgun (WGS) entry which is preliminary data.</text>
</comment>
<dbReference type="Proteomes" id="UP000682733">
    <property type="component" value="Unassembled WGS sequence"/>
</dbReference>
<dbReference type="AlphaFoldDB" id="A0A8S2XKD9"/>